<reference evidence="8 9" key="1">
    <citation type="journal article" date="2010" name="Nature">
        <title>The Ectocarpus genome and the independent evolution of multicellularity in brown algae.</title>
        <authorList>
            <person name="Cock J.M."/>
            <person name="Sterck L."/>
            <person name="Rouze P."/>
            <person name="Scornet D."/>
            <person name="Allen A.E."/>
            <person name="Amoutzias G."/>
            <person name="Anthouard V."/>
            <person name="Artiguenave F."/>
            <person name="Aury J.M."/>
            <person name="Badger J.H."/>
            <person name="Beszteri B."/>
            <person name="Billiau K."/>
            <person name="Bonnet E."/>
            <person name="Bothwell J.H."/>
            <person name="Bowler C."/>
            <person name="Boyen C."/>
            <person name="Brownlee C."/>
            <person name="Carrano C.J."/>
            <person name="Charrier B."/>
            <person name="Cho G.Y."/>
            <person name="Coelho S.M."/>
            <person name="Collen J."/>
            <person name="Corre E."/>
            <person name="Da Silva C."/>
            <person name="Delage L."/>
            <person name="Delaroque N."/>
            <person name="Dittami S.M."/>
            <person name="Doulbeau S."/>
            <person name="Elias M."/>
            <person name="Farnham G."/>
            <person name="Gachon C.M."/>
            <person name="Gschloessl B."/>
            <person name="Heesch S."/>
            <person name="Jabbari K."/>
            <person name="Jubin C."/>
            <person name="Kawai H."/>
            <person name="Kimura K."/>
            <person name="Kloareg B."/>
            <person name="Kupper F.C."/>
            <person name="Lang D."/>
            <person name="Le Bail A."/>
            <person name="Leblanc C."/>
            <person name="Lerouge P."/>
            <person name="Lohr M."/>
            <person name="Lopez P.J."/>
            <person name="Martens C."/>
            <person name="Maumus F."/>
            <person name="Michel G."/>
            <person name="Miranda-Saavedra D."/>
            <person name="Morales J."/>
            <person name="Moreau H."/>
            <person name="Motomura T."/>
            <person name="Nagasato C."/>
            <person name="Napoli C.A."/>
            <person name="Nelson D.R."/>
            <person name="Nyvall-Collen P."/>
            <person name="Peters A.F."/>
            <person name="Pommier C."/>
            <person name="Potin P."/>
            <person name="Poulain J."/>
            <person name="Quesneville H."/>
            <person name="Read B."/>
            <person name="Rensing S.A."/>
            <person name="Ritter A."/>
            <person name="Rousvoal S."/>
            <person name="Samanta M."/>
            <person name="Samson G."/>
            <person name="Schroeder D.C."/>
            <person name="Segurens B."/>
            <person name="Strittmatter M."/>
            <person name="Tonon T."/>
            <person name="Tregear J.W."/>
            <person name="Valentin K."/>
            <person name="von Dassow P."/>
            <person name="Yamagishi T."/>
            <person name="Van de Peer Y."/>
            <person name="Wincker P."/>
        </authorList>
    </citation>
    <scope>NUCLEOTIDE SEQUENCE [LARGE SCALE GENOMIC DNA]</scope>
    <source>
        <strain evidence="9">Ec32 / CCAP1310/4</strain>
    </source>
</reference>
<evidence type="ECO:0000256" key="7">
    <source>
        <dbReference type="SAM" id="MobiDB-lite"/>
    </source>
</evidence>
<comment type="subcellular location">
    <subcellularLocation>
        <location evidence="1">Membrane</location>
        <topology evidence="1">Single-pass type II membrane protein</topology>
    </subcellularLocation>
</comment>
<dbReference type="EMBL" id="FN649741">
    <property type="protein sequence ID" value="CBN80300.1"/>
    <property type="molecule type" value="Genomic_DNA"/>
</dbReference>
<keyword evidence="4" id="KW-1133">Transmembrane helix</keyword>
<dbReference type="GO" id="GO:0016020">
    <property type="term" value="C:membrane"/>
    <property type="evidence" value="ECO:0007669"/>
    <property type="project" value="UniProtKB-SubCell"/>
</dbReference>
<evidence type="ECO:0000256" key="5">
    <source>
        <dbReference type="ARBA" id="ARBA00023136"/>
    </source>
</evidence>
<evidence type="ECO:0000313" key="9">
    <source>
        <dbReference type="Proteomes" id="UP000002630"/>
    </source>
</evidence>
<evidence type="ECO:0000256" key="6">
    <source>
        <dbReference type="ARBA" id="ARBA00023180"/>
    </source>
</evidence>
<feature type="region of interest" description="Disordered" evidence="7">
    <location>
        <begin position="243"/>
        <end position="280"/>
    </location>
</feature>
<evidence type="ECO:0000256" key="1">
    <source>
        <dbReference type="ARBA" id="ARBA00004606"/>
    </source>
</evidence>
<gene>
    <name evidence="8" type="ORF">Esi_0052_0051</name>
</gene>
<protein>
    <submittedName>
        <fullName evidence="8">Glycosyltransferase, family GT49</fullName>
    </submittedName>
</protein>
<dbReference type="Pfam" id="PF13896">
    <property type="entry name" value="Glyco_transf_49"/>
    <property type="match status" value="1"/>
</dbReference>
<proteinExistence type="predicted"/>
<dbReference type="AlphaFoldDB" id="D8LP29"/>
<dbReference type="EMBL" id="FN648730">
    <property type="protein sequence ID" value="CBN80300.1"/>
    <property type="molecule type" value="Genomic_DNA"/>
</dbReference>
<evidence type="ECO:0000313" key="8">
    <source>
        <dbReference type="EMBL" id="CBN80300.1"/>
    </source>
</evidence>
<dbReference type="OMA" id="KGHSATN"/>
<evidence type="ECO:0000256" key="3">
    <source>
        <dbReference type="ARBA" id="ARBA00022968"/>
    </source>
</evidence>
<feature type="compositionally biased region" description="Basic residues" evidence="7">
    <location>
        <begin position="263"/>
        <end position="272"/>
    </location>
</feature>
<keyword evidence="9" id="KW-1185">Reference proteome</keyword>
<evidence type="ECO:0000256" key="2">
    <source>
        <dbReference type="ARBA" id="ARBA00022692"/>
    </source>
</evidence>
<evidence type="ECO:0000256" key="4">
    <source>
        <dbReference type="ARBA" id="ARBA00022989"/>
    </source>
</evidence>
<organism evidence="8 9">
    <name type="scientific">Ectocarpus siliculosus</name>
    <name type="common">Brown alga</name>
    <name type="synonym">Conferva siliculosa</name>
    <dbReference type="NCBI Taxonomy" id="2880"/>
    <lineage>
        <taxon>Eukaryota</taxon>
        <taxon>Sar</taxon>
        <taxon>Stramenopiles</taxon>
        <taxon>Ochrophyta</taxon>
        <taxon>PX clade</taxon>
        <taxon>Phaeophyceae</taxon>
        <taxon>Ectocarpales</taxon>
        <taxon>Ectocarpaceae</taxon>
        <taxon>Ectocarpus</taxon>
    </lineage>
</organism>
<dbReference type="Proteomes" id="UP000002630">
    <property type="component" value="Linkage Group LG16"/>
</dbReference>
<dbReference type="GO" id="GO:0015020">
    <property type="term" value="F:glucuronosyltransferase activity"/>
    <property type="evidence" value="ECO:0007669"/>
    <property type="project" value="TreeGrafter"/>
</dbReference>
<keyword evidence="2" id="KW-0812">Transmembrane</keyword>
<keyword evidence="6" id="KW-0325">Glycoprotein</keyword>
<accession>D8LP29</accession>
<dbReference type="eggNOG" id="KOG3765">
    <property type="taxonomic scope" value="Eukaryota"/>
</dbReference>
<dbReference type="OrthoDB" id="205012at2759"/>
<dbReference type="PANTHER" id="PTHR12270:SF52">
    <property type="entry name" value="GLYCOSYLTRANSFERASE-LIKE PROTEIN GNT13-RELATED"/>
    <property type="match status" value="1"/>
</dbReference>
<dbReference type="InParanoid" id="D8LP29"/>
<dbReference type="GO" id="GO:0042285">
    <property type="term" value="F:xylosyltransferase activity"/>
    <property type="evidence" value="ECO:0007669"/>
    <property type="project" value="TreeGrafter"/>
</dbReference>
<dbReference type="InterPro" id="IPR029044">
    <property type="entry name" value="Nucleotide-diphossugar_trans"/>
</dbReference>
<dbReference type="SUPFAM" id="SSF53448">
    <property type="entry name" value="Nucleotide-diphospho-sugar transferases"/>
    <property type="match status" value="1"/>
</dbReference>
<sequence length="280" mass="32437">MVISATAAQSPEELDPVWYPVNRLRNVAVKAVKTSHFLMTDIDIWPDVNAYSALHMRYRLETERVEDARSAIVFSAFSRRRFCEEEDCLQYANDVPETIADLKPCLETNTCGRFDAANQSGQGTAYVYYWRSMLRQPNQRTMEHILCFKSHRFEPYLVVRKTALLPKFDERFLGYGKNKIQWINHLRYSGFSFYVMPVNFVIHAPHPKSVAKTSWEKTGGGKQGKGNKLMDQTFETFMDELRAEKGPEEDTITSLCQKDRPRTGQKKISQFRKRGDSPKL</sequence>
<keyword evidence="3" id="KW-0735">Signal-anchor</keyword>
<keyword evidence="5" id="KW-0472">Membrane</keyword>
<dbReference type="InterPro" id="IPR051292">
    <property type="entry name" value="Xyl/GlcA_transferase"/>
</dbReference>
<dbReference type="PANTHER" id="PTHR12270">
    <property type="entry name" value="GLYCOSYLTRANSFERASE-RELATED"/>
    <property type="match status" value="1"/>
</dbReference>
<name>D8LP29_ECTSI</name>
<dbReference type="GO" id="GO:0035269">
    <property type="term" value="P:protein O-linked glycosylation via mannose"/>
    <property type="evidence" value="ECO:0007669"/>
    <property type="project" value="TreeGrafter"/>
</dbReference>